<proteinExistence type="predicted"/>
<accession>A0A060YE26</accession>
<reference evidence="2" key="1">
    <citation type="journal article" date="2014" name="Nat. Commun.">
        <title>The rainbow trout genome provides novel insights into evolution after whole-genome duplication in vertebrates.</title>
        <authorList>
            <person name="Berthelot C."/>
            <person name="Brunet F."/>
            <person name="Chalopin D."/>
            <person name="Juanchich A."/>
            <person name="Bernard M."/>
            <person name="Noel B."/>
            <person name="Bento P."/>
            <person name="Da Silva C."/>
            <person name="Labadie K."/>
            <person name="Alberti A."/>
            <person name="Aury J.M."/>
            <person name="Louis A."/>
            <person name="Dehais P."/>
            <person name="Bardou P."/>
            <person name="Montfort J."/>
            <person name="Klopp C."/>
            <person name="Cabau C."/>
            <person name="Gaspin C."/>
            <person name="Thorgaard G.H."/>
            <person name="Boussaha M."/>
            <person name="Quillet E."/>
            <person name="Guyomard R."/>
            <person name="Galiana D."/>
            <person name="Bobe J."/>
            <person name="Volff J.N."/>
            <person name="Genet C."/>
            <person name="Wincker P."/>
            <person name="Jaillon O."/>
            <person name="Roest Crollius H."/>
            <person name="Guiguen Y."/>
        </authorList>
    </citation>
    <scope>NUCLEOTIDE SEQUENCE [LARGE SCALE GENOMIC DNA]</scope>
</reference>
<dbReference type="PaxDb" id="8022-A0A060YE26"/>
<evidence type="ECO:0000313" key="2">
    <source>
        <dbReference type="EMBL" id="CDQ89732.1"/>
    </source>
</evidence>
<evidence type="ECO:0000256" key="1">
    <source>
        <dbReference type="SAM" id="MobiDB-lite"/>
    </source>
</evidence>
<dbReference type="AlphaFoldDB" id="A0A060YE26"/>
<dbReference type="STRING" id="8022.A0A060YE26"/>
<feature type="compositionally biased region" description="Polar residues" evidence="1">
    <location>
        <begin position="20"/>
        <end position="45"/>
    </location>
</feature>
<sequence>MSGGMTRRNTYVCSDRNASDRQSAVIQNGKENSTTATSSQRNPGSATPPDRVHFPRGTASRSTFHGGQLRERRTATYNGPPASPTLSHDATPLSQSRSRGSSNLFTKLTSKLTRR</sequence>
<gene>
    <name evidence="2" type="ORF">GSONMT00063884001</name>
</gene>
<protein>
    <submittedName>
        <fullName evidence="2">Uncharacterized protein</fullName>
    </submittedName>
</protein>
<dbReference type="EMBL" id="FR909778">
    <property type="protein sequence ID" value="CDQ89732.1"/>
    <property type="molecule type" value="Genomic_DNA"/>
</dbReference>
<organism evidence="2 3">
    <name type="scientific">Oncorhynchus mykiss</name>
    <name type="common">Rainbow trout</name>
    <name type="synonym">Salmo gairdneri</name>
    <dbReference type="NCBI Taxonomy" id="8022"/>
    <lineage>
        <taxon>Eukaryota</taxon>
        <taxon>Metazoa</taxon>
        <taxon>Chordata</taxon>
        <taxon>Craniata</taxon>
        <taxon>Vertebrata</taxon>
        <taxon>Euteleostomi</taxon>
        <taxon>Actinopterygii</taxon>
        <taxon>Neopterygii</taxon>
        <taxon>Teleostei</taxon>
        <taxon>Protacanthopterygii</taxon>
        <taxon>Salmoniformes</taxon>
        <taxon>Salmonidae</taxon>
        <taxon>Salmoninae</taxon>
        <taxon>Oncorhynchus</taxon>
    </lineage>
</organism>
<evidence type="ECO:0000313" key="3">
    <source>
        <dbReference type="Proteomes" id="UP000193380"/>
    </source>
</evidence>
<feature type="compositionally biased region" description="Polar residues" evidence="1">
    <location>
        <begin position="84"/>
        <end position="115"/>
    </location>
</feature>
<name>A0A060YE26_ONCMY</name>
<feature type="region of interest" description="Disordered" evidence="1">
    <location>
        <begin position="1"/>
        <end position="115"/>
    </location>
</feature>
<reference evidence="2" key="2">
    <citation type="submission" date="2014-03" db="EMBL/GenBank/DDBJ databases">
        <authorList>
            <person name="Genoscope - CEA"/>
        </authorList>
    </citation>
    <scope>NUCLEOTIDE SEQUENCE</scope>
</reference>
<dbReference type="Proteomes" id="UP000193380">
    <property type="component" value="Unassembled WGS sequence"/>
</dbReference>